<dbReference type="InterPro" id="IPR004853">
    <property type="entry name" value="Sugar_P_trans_dom"/>
</dbReference>
<feature type="transmembrane region" description="Helical" evidence="6">
    <location>
        <begin position="119"/>
        <end position="143"/>
    </location>
</feature>
<evidence type="ECO:0000256" key="6">
    <source>
        <dbReference type="SAM" id="Phobius"/>
    </source>
</evidence>
<evidence type="ECO:0000259" key="7">
    <source>
        <dbReference type="Pfam" id="PF03151"/>
    </source>
</evidence>
<name>A0ABR1FMJ2_AURAN</name>
<evidence type="ECO:0000256" key="4">
    <source>
        <dbReference type="ARBA" id="ARBA00023136"/>
    </source>
</evidence>
<accession>A0ABR1FMJ2</accession>
<evidence type="ECO:0000256" key="1">
    <source>
        <dbReference type="ARBA" id="ARBA00004141"/>
    </source>
</evidence>
<feature type="region of interest" description="Disordered" evidence="5">
    <location>
        <begin position="1"/>
        <end position="45"/>
    </location>
</feature>
<keyword evidence="4 6" id="KW-0472">Membrane</keyword>
<comment type="caution">
    <text evidence="8">The sequence shown here is derived from an EMBL/GenBank/DDBJ whole genome shotgun (WGS) entry which is preliminary data.</text>
</comment>
<keyword evidence="9" id="KW-1185">Reference proteome</keyword>
<dbReference type="Pfam" id="PF03151">
    <property type="entry name" value="TPT"/>
    <property type="match status" value="1"/>
</dbReference>
<dbReference type="PANTHER" id="PTHR11132">
    <property type="entry name" value="SOLUTE CARRIER FAMILY 35"/>
    <property type="match status" value="1"/>
</dbReference>
<dbReference type="EMBL" id="JBBJCI010000359">
    <property type="protein sequence ID" value="KAK7233511.1"/>
    <property type="molecule type" value="Genomic_DNA"/>
</dbReference>
<feature type="transmembrane region" description="Helical" evidence="6">
    <location>
        <begin position="269"/>
        <end position="289"/>
    </location>
</feature>
<organism evidence="8 9">
    <name type="scientific">Aureococcus anophagefferens</name>
    <name type="common">Harmful bloom alga</name>
    <dbReference type="NCBI Taxonomy" id="44056"/>
    <lineage>
        <taxon>Eukaryota</taxon>
        <taxon>Sar</taxon>
        <taxon>Stramenopiles</taxon>
        <taxon>Ochrophyta</taxon>
        <taxon>Pelagophyceae</taxon>
        <taxon>Pelagomonadales</taxon>
        <taxon>Pelagomonadaceae</taxon>
        <taxon>Aureococcus</taxon>
    </lineage>
</organism>
<sequence length="367" mass="38470">MPQPQDAAHARSSKGKYSQVPRTDDDAKALELDAENPKSPREERPKKFGGVVRAVAATALYCLAGPCLIFLNKHILVDIDFPYGSFLSLMGLCLSTCLSGGALYAGLASSEQLAGMTPSFYATRVGPIGAALALCLTTGNVAYLYNSVAFVQILKAFAPVVLMVLLFVSRLERPSAVLVLSILIISAGTAVAVQGEVHMSAYGVAVMLASEVFEAIKLITMQILLVDRKFGSVEGLFVMGPAAIVALAITSLLLEDVGDACAKVAANPLPFVAASMGGVVVNLATNLMVQATSALTLRITSLVRNFGVVIVSTWVVGDSHITDQEYAGFFFSVLGVAMYQHARKNPGISLGQVVADLRGLVCPAAAS</sequence>
<feature type="transmembrane region" description="Helical" evidence="6">
    <location>
        <begin position="149"/>
        <end position="168"/>
    </location>
</feature>
<feature type="transmembrane region" description="Helical" evidence="6">
    <location>
        <begin position="175"/>
        <end position="195"/>
    </location>
</feature>
<dbReference type="Proteomes" id="UP001363151">
    <property type="component" value="Unassembled WGS sequence"/>
</dbReference>
<gene>
    <name evidence="8" type="ORF">SO694_00104099</name>
</gene>
<dbReference type="InterPro" id="IPR050186">
    <property type="entry name" value="TPT_transporter"/>
</dbReference>
<evidence type="ECO:0000313" key="8">
    <source>
        <dbReference type="EMBL" id="KAK7233511.1"/>
    </source>
</evidence>
<evidence type="ECO:0000256" key="5">
    <source>
        <dbReference type="SAM" id="MobiDB-lite"/>
    </source>
</evidence>
<comment type="subcellular location">
    <subcellularLocation>
        <location evidence="1">Membrane</location>
        <topology evidence="1">Multi-pass membrane protein</topology>
    </subcellularLocation>
</comment>
<reference evidence="8 9" key="1">
    <citation type="submission" date="2024-03" db="EMBL/GenBank/DDBJ databases">
        <title>Aureococcus anophagefferens CCMP1851 and Kratosvirus quantuckense: Draft genome of a second virus-susceptible host strain in the model system.</title>
        <authorList>
            <person name="Chase E."/>
            <person name="Truchon A.R."/>
            <person name="Schepens W."/>
            <person name="Wilhelm S.W."/>
        </authorList>
    </citation>
    <scope>NUCLEOTIDE SEQUENCE [LARGE SCALE GENOMIC DNA]</scope>
    <source>
        <strain evidence="8 9">CCMP1851</strain>
    </source>
</reference>
<keyword evidence="2 6" id="KW-0812">Transmembrane</keyword>
<proteinExistence type="predicted"/>
<feature type="transmembrane region" description="Helical" evidence="6">
    <location>
        <begin position="236"/>
        <end position="254"/>
    </location>
</feature>
<feature type="compositionally biased region" description="Basic and acidic residues" evidence="5">
    <location>
        <begin position="22"/>
        <end position="45"/>
    </location>
</feature>
<feature type="domain" description="Sugar phosphate transporter" evidence="7">
    <location>
        <begin position="67"/>
        <end position="339"/>
    </location>
</feature>
<feature type="transmembrane region" description="Helical" evidence="6">
    <location>
        <begin position="201"/>
        <end position="224"/>
    </location>
</feature>
<keyword evidence="3 6" id="KW-1133">Transmembrane helix</keyword>
<feature type="transmembrane region" description="Helical" evidence="6">
    <location>
        <begin position="83"/>
        <end position="107"/>
    </location>
</feature>
<evidence type="ECO:0000256" key="3">
    <source>
        <dbReference type="ARBA" id="ARBA00022989"/>
    </source>
</evidence>
<evidence type="ECO:0000313" key="9">
    <source>
        <dbReference type="Proteomes" id="UP001363151"/>
    </source>
</evidence>
<feature type="transmembrane region" description="Helical" evidence="6">
    <location>
        <begin position="51"/>
        <end position="71"/>
    </location>
</feature>
<evidence type="ECO:0000256" key="2">
    <source>
        <dbReference type="ARBA" id="ARBA00022692"/>
    </source>
</evidence>
<protein>
    <submittedName>
        <fullName evidence="8">Solute carrier family protein</fullName>
    </submittedName>
</protein>